<dbReference type="AlphaFoldDB" id="F0QSJ4"/>
<reference evidence="1 2" key="1">
    <citation type="journal article" date="2011" name="J. Bacteriol.">
        <title>Complete genome sequence of 'Vulcanisaeta moutnovskia' strain 768-28, a novel member of the hyperthermophilic crenarchaeal genus vulcanisaeta.</title>
        <authorList>
            <person name="Gumerov V.M."/>
            <person name="Mardanov A.V."/>
            <person name="Beletsky A.V."/>
            <person name="Prokofeva M.I."/>
            <person name="Bonch-Osmolovskaya E.A."/>
            <person name="Ravin N.V."/>
            <person name="Skryabin K.G."/>
        </authorList>
    </citation>
    <scope>NUCLEOTIDE SEQUENCE [LARGE SCALE GENOMIC DNA]</scope>
    <source>
        <strain evidence="1 2">768-28</strain>
    </source>
</reference>
<evidence type="ECO:0000313" key="2">
    <source>
        <dbReference type="Proteomes" id="UP000007485"/>
    </source>
</evidence>
<protein>
    <submittedName>
        <fullName evidence="1">Uncharacterized protein</fullName>
    </submittedName>
</protein>
<keyword evidence="2" id="KW-1185">Reference proteome</keyword>
<dbReference type="STRING" id="985053.VMUT_0129"/>
<dbReference type="EMBL" id="CP002529">
    <property type="protein sequence ID" value="ADY00345.1"/>
    <property type="molecule type" value="Genomic_DNA"/>
</dbReference>
<dbReference type="RefSeq" id="WP_013603509.1">
    <property type="nucleotide sequence ID" value="NC_015151.1"/>
</dbReference>
<sequence length="148" mass="16380">MEVTRIVKVQANCRECLDLALRALSTLNGILLMKIFNNDLAITYETNNISFSDIAQAVLSLGIGLVLRKVVMVMNTRRNIDISEVESIISRVVDGVVSLSYDQATSRLLIIMHPDTDINTVISKLASMDIVINEVTIDELSQVLMARS</sequence>
<gene>
    <name evidence="1" type="ordered locus">VMUT_0129</name>
</gene>
<organism evidence="1 2">
    <name type="scientific">Vulcanisaeta moutnovskia (strain 768-28)</name>
    <dbReference type="NCBI Taxonomy" id="985053"/>
    <lineage>
        <taxon>Archaea</taxon>
        <taxon>Thermoproteota</taxon>
        <taxon>Thermoprotei</taxon>
        <taxon>Thermoproteales</taxon>
        <taxon>Thermoproteaceae</taxon>
        <taxon>Vulcanisaeta</taxon>
    </lineage>
</organism>
<proteinExistence type="predicted"/>
<evidence type="ECO:0000313" key="1">
    <source>
        <dbReference type="EMBL" id="ADY00345.1"/>
    </source>
</evidence>
<dbReference type="KEGG" id="vmo:VMUT_0129"/>
<dbReference type="HOGENOM" id="CLU_1754813_0_0_2"/>
<name>F0QSJ4_VULM7</name>
<dbReference type="GeneID" id="10287781"/>
<dbReference type="Proteomes" id="UP000007485">
    <property type="component" value="Chromosome"/>
</dbReference>
<accession>F0QSJ4</accession>
<dbReference type="OrthoDB" id="27966at2157"/>
<dbReference type="eggNOG" id="arCOG13861">
    <property type="taxonomic scope" value="Archaea"/>
</dbReference>